<gene>
    <name evidence="1" type="ORF">C8J55DRAFT_563385</name>
</gene>
<protein>
    <recommendedName>
        <fullName evidence="3">F-box domain-containing protein</fullName>
    </recommendedName>
</protein>
<name>A0A9W9A1U7_9AGAR</name>
<dbReference type="Proteomes" id="UP001150238">
    <property type="component" value="Unassembled WGS sequence"/>
</dbReference>
<evidence type="ECO:0008006" key="3">
    <source>
        <dbReference type="Google" id="ProtNLM"/>
    </source>
</evidence>
<reference evidence="1" key="1">
    <citation type="submission" date="2022-08" db="EMBL/GenBank/DDBJ databases">
        <authorList>
            <consortium name="DOE Joint Genome Institute"/>
            <person name="Min B."/>
            <person name="Riley R."/>
            <person name="Sierra-Patev S."/>
            <person name="Naranjo-Ortiz M."/>
            <person name="Looney B."/>
            <person name="Konkel Z."/>
            <person name="Slot J.C."/>
            <person name="Sakamoto Y."/>
            <person name="Steenwyk J.L."/>
            <person name="Rokas A."/>
            <person name="Carro J."/>
            <person name="Camarero S."/>
            <person name="Ferreira P."/>
            <person name="Molpeceres G."/>
            <person name="Ruiz-Duenas F.J."/>
            <person name="Serrano A."/>
            <person name="Henrissat B."/>
            <person name="Drula E."/>
            <person name="Hughes K.W."/>
            <person name="Mata J.L."/>
            <person name="Ishikawa N.K."/>
            <person name="Vargas-Isla R."/>
            <person name="Ushijima S."/>
            <person name="Smith C.A."/>
            <person name="Ahrendt S."/>
            <person name="Andreopoulos W."/>
            <person name="He G."/>
            <person name="Labutti K."/>
            <person name="Lipzen A."/>
            <person name="Ng V."/>
            <person name="Sandor L."/>
            <person name="Barry K."/>
            <person name="Martinez A.T."/>
            <person name="Xiao Y."/>
            <person name="Gibbons J.G."/>
            <person name="Terashima K."/>
            <person name="Hibbett D.S."/>
            <person name="Grigoriev I.V."/>
        </authorList>
    </citation>
    <scope>NUCLEOTIDE SEQUENCE</scope>
    <source>
        <strain evidence="1">Sp2 HRB7682 ss15</strain>
    </source>
</reference>
<dbReference type="InterPro" id="IPR032675">
    <property type="entry name" value="LRR_dom_sf"/>
</dbReference>
<proteinExistence type="predicted"/>
<organism evidence="1 2">
    <name type="scientific">Lentinula lateritia</name>
    <dbReference type="NCBI Taxonomy" id="40482"/>
    <lineage>
        <taxon>Eukaryota</taxon>
        <taxon>Fungi</taxon>
        <taxon>Dikarya</taxon>
        <taxon>Basidiomycota</taxon>
        <taxon>Agaricomycotina</taxon>
        <taxon>Agaricomycetes</taxon>
        <taxon>Agaricomycetidae</taxon>
        <taxon>Agaricales</taxon>
        <taxon>Marasmiineae</taxon>
        <taxon>Omphalotaceae</taxon>
        <taxon>Lentinula</taxon>
    </lineage>
</organism>
<sequence>MALVDIGGQVVLDRIQSFDDASTSVSLLHTLPPELLLKIFRSHIFLHSPGHDEGHAGYSLQIFRSGESESFRVGCLALKLAAVCSYWRRTLLSTPMIWSSWCIDTAAFDYPGSRLSSLFHTYLSYSGSVPLKISMHFNERLSPETQGVLEALMVHSKRWKSAKLMLNLQQKITGVYRRSLIDRSTRDGRPRFYLPVADFPSLEELELENLKRASFCFRSFRSWSQLKKLSIQHMRWCQFAVHDFSRLIEFHVSQGLIGPSIAHFLLHMPMLQKFTLESFRYVDHQLQVEGDPRNESNVHSHSSLTSLKIYPGALSPVSWKDIRLPNLHTLELEVSEQDLLQDTSDILKWAQSSPFLSVLNSTTHLQILDLDCVPEQTAIEIVTACSSITTLNLRIGDFEGAELFKQMSAGFGHTPIAPKLSSFRVYLLGSKLAYQIRVYTRFGWNIAFIRLAKALYGLIESRCATLPEACVADSEETPRYSFTQNASGILVLDSEDSSSLMQFGHEKRIWSRLASTSKSFKIINVPPIASI</sequence>
<reference evidence="1" key="2">
    <citation type="journal article" date="2023" name="Proc. Natl. Acad. Sci. U.S.A.">
        <title>A global phylogenomic analysis of the shiitake genus Lentinula.</title>
        <authorList>
            <person name="Sierra-Patev S."/>
            <person name="Min B."/>
            <person name="Naranjo-Ortiz M."/>
            <person name="Looney B."/>
            <person name="Konkel Z."/>
            <person name="Slot J.C."/>
            <person name="Sakamoto Y."/>
            <person name="Steenwyk J.L."/>
            <person name="Rokas A."/>
            <person name="Carro J."/>
            <person name="Camarero S."/>
            <person name="Ferreira P."/>
            <person name="Molpeceres G."/>
            <person name="Ruiz-Duenas F.J."/>
            <person name="Serrano A."/>
            <person name="Henrissat B."/>
            <person name="Drula E."/>
            <person name="Hughes K.W."/>
            <person name="Mata J.L."/>
            <person name="Ishikawa N.K."/>
            <person name="Vargas-Isla R."/>
            <person name="Ushijima S."/>
            <person name="Smith C.A."/>
            <person name="Donoghue J."/>
            <person name="Ahrendt S."/>
            <person name="Andreopoulos W."/>
            <person name="He G."/>
            <person name="LaButti K."/>
            <person name="Lipzen A."/>
            <person name="Ng V."/>
            <person name="Riley R."/>
            <person name="Sandor L."/>
            <person name="Barry K."/>
            <person name="Martinez A.T."/>
            <person name="Xiao Y."/>
            <person name="Gibbons J.G."/>
            <person name="Terashima K."/>
            <person name="Grigoriev I.V."/>
            <person name="Hibbett D."/>
        </authorList>
    </citation>
    <scope>NUCLEOTIDE SEQUENCE</scope>
    <source>
        <strain evidence="1">Sp2 HRB7682 ss15</strain>
    </source>
</reference>
<dbReference type="AlphaFoldDB" id="A0A9W9A1U7"/>
<comment type="caution">
    <text evidence="1">The sequence shown here is derived from an EMBL/GenBank/DDBJ whole genome shotgun (WGS) entry which is preliminary data.</text>
</comment>
<dbReference type="Gene3D" id="3.80.10.10">
    <property type="entry name" value="Ribonuclease Inhibitor"/>
    <property type="match status" value="1"/>
</dbReference>
<dbReference type="SUPFAM" id="SSF52058">
    <property type="entry name" value="L domain-like"/>
    <property type="match status" value="1"/>
</dbReference>
<evidence type="ECO:0000313" key="1">
    <source>
        <dbReference type="EMBL" id="KAJ4471700.1"/>
    </source>
</evidence>
<dbReference type="EMBL" id="JANVFS010000028">
    <property type="protein sequence ID" value="KAJ4471700.1"/>
    <property type="molecule type" value="Genomic_DNA"/>
</dbReference>
<accession>A0A9W9A1U7</accession>
<evidence type="ECO:0000313" key="2">
    <source>
        <dbReference type="Proteomes" id="UP001150238"/>
    </source>
</evidence>